<evidence type="ECO:0000256" key="1">
    <source>
        <dbReference type="ARBA" id="ARBA00001966"/>
    </source>
</evidence>
<name>A0A2X3IN41_CLOPF</name>
<dbReference type="NCBIfam" id="TIGR03955">
    <property type="entry name" value="rSAM_HydG"/>
    <property type="match status" value="1"/>
</dbReference>
<dbReference type="SMART" id="SM00876">
    <property type="entry name" value="BATS"/>
    <property type="match status" value="1"/>
</dbReference>
<dbReference type="InterPro" id="IPR058240">
    <property type="entry name" value="rSAM_sf"/>
</dbReference>
<keyword evidence="4" id="KW-0479">Metal-binding</keyword>
<organism evidence="10 11">
    <name type="scientific">Clostridium perfringens</name>
    <dbReference type="NCBI Taxonomy" id="1502"/>
    <lineage>
        <taxon>Bacteria</taxon>
        <taxon>Bacillati</taxon>
        <taxon>Bacillota</taxon>
        <taxon>Clostridia</taxon>
        <taxon>Eubacteriales</taxon>
        <taxon>Clostridiaceae</taxon>
        <taxon>Clostridium</taxon>
    </lineage>
</organism>
<dbReference type="SMART" id="SM00729">
    <property type="entry name" value="Elp3"/>
    <property type="match status" value="1"/>
</dbReference>
<dbReference type="InterPro" id="IPR010722">
    <property type="entry name" value="BATS_dom"/>
</dbReference>
<evidence type="ECO:0000259" key="9">
    <source>
        <dbReference type="PROSITE" id="PS51918"/>
    </source>
</evidence>
<keyword evidence="5" id="KW-0408">Iron</keyword>
<accession>A0A2X3IN41</accession>
<proteinExistence type="predicted"/>
<dbReference type="SFLD" id="SFLDS00029">
    <property type="entry name" value="Radical_SAM"/>
    <property type="match status" value="1"/>
</dbReference>
<evidence type="ECO:0000256" key="2">
    <source>
        <dbReference type="ARBA" id="ARBA00022485"/>
    </source>
</evidence>
<feature type="coiled-coil region" evidence="8">
    <location>
        <begin position="106"/>
        <end position="133"/>
    </location>
</feature>
<evidence type="ECO:0000256" key="4">
    <source>
        <dbReference type="ARBA" id="ARBA00022723"/>
    </source>
</evidence>
<dbReference type="SFLD" id="SFLDG01060">
    <property type="entry name" value="BATS_domain_containing"/>
    <property type="match status" value="1"/>
</dbReference>
<evidence type="ECO:0000256" key="5">
    <source>
        <dbReference type="ARBA" id="ARBA00023004"/>
    </source>
</evidence>
<dbReference type="SUPFAM" id="SSF102114">
    <property type="entry name" value="Radical SAM enzymes"/>
    <property type="match status" value="1"/>
</dbReference>
<dbReference type="RefSeq" id="WP_111946404.1">
    <property type="nucleotide sequence ID" value="NZ_CATNYA010000030.1"/>
</dbReference>
<dbReference type="GO" id="GO:0046872">
    <property type="term" value="F:metal ion binding"/>
    <property type="evidence" value="ECO:0007669"/>
    <property type="project" value="UniProtKB-KW"/>
</dbReference>
<protein>
    <submittedName>
        <fullName evidence="10">Thiamine biosynthesis protein ThiH</fullName>
        <ecNumber evidence="10">4.1.99.19</ecNumber>
    </submittedName>
</protein>
<dbReference type="InterPro" id="IPR034428">
    <property type="entry name" value="ThiH/NoCL/HydG-like"/>
</dbReference>
<gene>
    <name evidence="10" type="primary">thiH_2</name>
    <name evidence="10" type="ORF">NCTC8081_03036</name>
</gene>
<dbReference type="InterPro" id="IPR007197">
    <property type="entry name" value="rSAM"/>
</dbReference>
<dbReference type="InterPro" id="IPR006638">
    <property type="entry name" value="Elp3/MiaA/NifB-like_rSAM"/>
</dbReference>
<keyword evidence="2" id="KW-0004">4Fe-4S</keyword>
<dbReference type="GO" id="GO:0051539">
    <property type="term" value="F:4 iron, 4 sulfur cluster binding"/>
    <property type="evidence" value="ECO:0007669"/>
    <property type="project" value="UniProtKB-KW"/>
</dbReference>
<keyword evidence="10" id="KW-0456">Lyase</keyword>
<dbReference type="Proteomes" id="UP000250234">
    <property type="component" value="Unassembled WGS sequence"/>
</dbReference>
<dbReference type="SFLD" id="SFLDG01081">
    <property type="entry name" value="cleavage_of_the_Ca-Cb_bond_in"/>
    <property type="match status" value="1"/>
</dbReference>
<evidence type="ECO:0000313" key="10">
    <source>
        <dbReference type="EMBL" id="SQC85251.1"/>
    </source>
</evidence>
<dbReference type="PROSITE" id="PS51918">
    <property type="entry name" value="RADICAL_SAM"/>
    <property type="match status" value="1"/>
</dbReference>
<dbReference type="AlphaFoldDB" id="A0A2X3IN41"/>
<keyword evidence="6" id="KW-0411">Iron-sulfur</keyword>
<reference evidence="10 11" key="1">
    <citation type="submission" date="2018-06" db="EMBL/GenBank/DDBJ databases">
        <authorList>
            <consortium name="Pathogen Informatics"/>
            <person name="Doyle S."/>
        </authorList>
    </citation>
    <scope>NUCLEOTIDE SEQUENCE [LARGE SCALE GENOMIC DNA]</scope>
    <source>
        <strain evidence="10 11">NCTC8081</strain>
    </source>
</reference>
<dbReference type="InterPro" id="IPR024007">
    <property type="entry name" value="FeFe-hyd_mat_HydG"/>
</dbReference>
<evidence type="ECO:0000256" key="6">
    <source>
        <dbReference type="ARBA" id="ARBA00023014"/>
    </source>
</evidence>
<dbReference type="Pfam" id="PF04055">
    <property type="entry name" value="Radical_SAM"/>
    <property type="match status" value="1"/>
</dbReference>
<dbReference type="EC" id="4.1.99.19" evidence="10"/>
<keyword evidence="3" id="KW-0949">S-adenosyl-L-methionine</keyword>
<evidence type="ECO:0000256" key="8">
    <source>
        <dbReference type="SAM" id="Coils"/>
    </source>
</evidence>
<dbReference type="GO" id="GO:0036355">
    <property type="term" value="F:2-iminoacetate synthase activity"/>
    <property type="evidence" value="ECO:0007669"/>
    <property type="project" value="UniProtKB-EC"/>
</dbReference>
<sequence>MLKDNEKYNALDFIKDDEINSLIAKGKELVSDKELVREIIEKSKSAEGLTPEETAVLLNLEDKELIEEMFKAARQVKEKLYGKRLVVFAPLYVSNYCVNNCTYCGYKHCNDELKRKKLNKEQLIEEVKVLESLGHKRIALEAGEDPVNAPLDYILDCIKSIYSIKFDNGSIRRINVNIAATTVEDYKRLKDAEIGTYILFQETYHKPTYERLHVSGPKHNYNYHTTAMHRAREAGIDDIGMGVLYGLYDYKYETLAMLMHAMDLEETTGVGPHTLSVPRIRSAENVSLENYPYLVDDEDFKKIVAILRLAVPYAGLILSTREEPGLRDEIIALGVSQVSTGSCTGVGGYSESYVDPEEKPQFEVGDHRSPVEMIESLMEAGYIPSYCTACYREGRTGERFMEIVKSGELYKICEANALITLKEFIDDYGTDKTREIGDKLIKKSIDEIDNESFRKSVEEKINKISKGTRDLRF</sequence>
<evidence type="ECO:0000256" key="3">
    <source>
        <dbReference type="ARBA" id="ARBA00022691"/>
    </source>
</evidence>
<evidence type="ECO:0000256" key="7">
    <source>
        <dbReference type="ARBA" id="ARBA00034078"/>
    </source>
</evidence>
<dbReference type="InterPro" id="IPR013785">
    <property type="entry name" value="Aldolase_TIM"/>
</dbReference>
<dbReference type="Pfam" id="PF06968">
    <property type="entry name" value="BATS"/>
    <property type="match status" value="1"/>
</dbReference>
<comment type="cofactor">
    <cofactor evidence="7">
        <name>[2Fe-2S] cluster</name>
        <dbReference type="ChEBI" id="CHEBI:190135"/>
    </cofactor>
</comment>
<comment type="cofactor">
    <cofactor evidence="1">
        <name>[4Fe-4S] cluster</name>
        <dbReference type="ChEBI" id="CHEBI:49883"/>
    </cofactor>
</comment>
<keyword evidence="8" id="KW-0175">Coiled coil</keyword>
<dbReference type="SFLD" id="SFLDF00319">
    <property type="entry name" value="Fe_hydrogenase_maturase_(HydG"/>
    <property type="match status" value="1"/>
</dbReference>
<evidence type="ECO:0000313" key="11">
    <source>
        <dbReference type="Proteomes" id="UP000250234"/>
    </source>
</evidence>
<dbReference type="EMBL" id="UAWO01000005">
    <property type="protein sequence ID" value="SQC85251.1"/>
    <property type="molecule type" value="Genomic_DNA"/>
</dbReference>
<dbReference type="PANTHER" id="PTHR43583">
    <property type="entry name" value="2-IMINOACETATE SYNTHASE"/>
    <property type="match status" value="1"/>
</dbReference>
<dbReference type="PANTHER" id="PTHR43583:SF2">
    <property type="entry name" value="THIAZOLE BIOSYNTHESIS PROTEIN"/>
    <property type="match status" value="1"/>
</dbReference>
<dbReference type="Gene3D" id="3.20.20.70">
    <property type="entry name" value="Aldolase class I"/>
    <property type="match status" value="1"/>
</dbReference>
<dbReference type="CDD" id="cd01335">
    <property type="entry name" value="Radical_SAM"/>
    <property type="match status" value="1"/>
</dbReference>
<feature type="domain" description="Radical SAM core" evidence="9">
    <location>
        <begin position="81"/>
        <end position="314"/>
    </location>
</feature>